<proteinExistence type="predicted"/>
<evidence type="ECO:0000259" key="1">
    <source>
        <dbReference type="PROSITE" id="PS50106"/>
    </source>
</evidence>
<dbReference type="InterPro" id="IPR001478">
    <property type="entry name" value="PDZ"/>
</dbReference>
<feature type="domain" description="PDZ" evidence="1">
    <location>
        <begin position="18"/>
        <end position="90"/>
    </location>
</feature>
<gene>
    <name evidence="2" type="ORF">QR680_018307</name>
</gene>
<feature type="domain" description="PDZ" evidence="1">
    <location>
        <begin position="115"/>
        <end position="175"/>
    </location>
</feature>
<sequence length="283" mass="30668">MATGSTMAAPTDKVDPIEVQLKGGEEQLGVTTTATLVVTGVIPASSAEEKFLLGDKITHINDEAVASPEQLVQMVKKFAPALKVTVARGLKSSANELPPDREKNVQRREGFAYMLLKIDFVRGCKFGLGIKHHQNKVLVSRVDEGSLSAKALIQGDRIIDINGDPVSDKDVARTLLVKSLQKTRKVDLVVERATTEEAKQLVNSALLASQLQPPSVALASDVRDIIARHVAQRKAGTDVKKEGIMKQRGSRARGGVRIVEEQKVLVIGSDNEGKESQLKKVRQ</sequence>
<dbReference type="AlphaFoldDB" id="A0AA39HHJ5"/>
<keyword evidence="3" id="KW-1185">Reference proteome</keyword>
<dbReference type="EMBL" id="JAUCMV010000004">
    <property type="protein sequence ID" value="KAK0405997.1"/>
    <property type="molecule type" value="Genomic_DNA"/>
</dbReference>
<reference evidence="2" key="1">
    <citation type="submission" date="2023-06" db="EMBL/GenBank/DDBJ databases">
        <title>Genomic analysis of the entomopathogenic nematode Steinernema hermaphroditum.</title>
        <authorList>
            <person name="Schwarz E.M."/>
            <person name="Heppert J.K."/>
            <person name="Baniya A."/>
            <person name="Schwartz H.T."/>
            <person name="Tan C.-H."/>
            <person name="Antoshechkin I."/>
            <person name="Sternberg P.W."/>
            <person name="Goodrich-Blair H."/>
            <person name="Dillman A.R."/>
        </authorList>
    </citation>
    <scope>NUCLEOTIDE SEQUENCE</scope>
    <source>
        <strain evidence="2">PS9179</strain>
        <tissue evidence="2">Whole animal</tissue>
    </source>
</reference>
<dbReference type="InterPro" id="IPR036034">
    <property type="entry name" value="PDZ_sf"/>
</dbReference>
<dbReference type="PROSITE" id="PS50106">
    <property type="entry name" value="PDZ"/>
    <property type="match status" value="2"/>
</dbReference>
<name>A0AA39HHJ5_9BILA</name>
<comment type="caution">
    <text evidence="2">The sequence shown here is derived from an EMBL/GenBank/DDBJ whole genome shotgun (WGS) entry which is preliminary data.</text>
</comment>
<organism evidence="2 3">
    <name type="scientific">Steinernema hermaphroditum</name>
    <dbReference type="NCBI Taxonomy" id="289476"/>
    <lineage>
        <taxon>Eukaryota</taxon>
        <taxon>Metazoa</taxon>
        <taxon>Ecdysozoa</taxon>
        <taxon>Nematoda</taxon>
        <taxon>Chromadorea</taxon>
        <taxon>Rhabditida</taxon>
        <taxon>Tylenchina</taxon>
        <taxon>Panagrolaimomorpha</taxon>
        <taxon>Strongyloidoidea</taxon>
        <taxon>Steinernematidae</taxon>
        <taxon>Steinernema</taxon>
    </lineage>
</organism>
<protein>
    <recommendedName>
        <fullName evidence="1">PDZ domain-containing protein</fullName>
    </recommendedName>
</protein>
<dbReference type="PANTHER" id="PTHR31327">
    <property type="entry name" value="SPERM MEIOSIS PDZ DOMAIN CONTAINING PROTEINS-RELATED"/>
    <property type="match status" value="1"/>
</dbReference>
<dbReference type="PANTHER" id="PTHR31327:SF6">
    <property type="entry name" value="PDZ DOMAIN-CONTAINING PROTEIN"/>
    <property type="match status" value="1"/>
</dbReference>
<dbReference type="InterPro" id="IPR040264">
    <property type="entry name" value="T15H9.4-like"/>
</dbReference>
<dbReference type="Proteomes" id="UP001175271">
    <property type="component" value="Unassembled WGS sequence"/>
</dbReference>
<dbReference type="SMART" id="SM00228">
    <property type="entry name" value="PDZ"/>
    <property type="match status" value="2"/>
</dbReference>
<dbReference type="SUPFAM" id="SSF50156">
    <property type="entry name" value="PDZ domain-like"/>
    <property type="match status" value="2"/>
</dbReference>
<dbReference type="Pfam" id="PF00595">
    <property type="entry name" value="PDZ"/>
    <property type="match status" value="1"/>
</dbReference>
<dbReference type="Gene3D" id="2.30.42.10">
    <property type="match status" value="2"/>
</dbReference>
<accession>A0AA39HHJ5</accession>
<evidence type="ECO:0000313" key="2">
    <source>
        <dbReference type="EMBL" id="KAK0405997.1"/>
    </source>
</evidence>
<evidence type="ECO:0000313" key="3">
    <source>
        <dbReference type="Proteomes" id="UP001175271"/>
    </source>
</evidence>